<feature type="compositionally biased region" description="Low complexity" evidence="1">
    <location>
        <begin position="80"/>
        <end position="89"/>
    </location>
</feature>
<reference evidence="2 3" key="1">
    <citation type="journal article" date="2019" name="Sci. Rep.">
        <title>Orb-weaving spider Araneus ventricosus genome elucidates the spidroin gene catalogue.</title>
        <authorList>
            <person name="Kono N."/>
            <person name="Nakamura H."/>
            <person name="Ohtoshi R."/>
            <person name="Moran D.A.P."/>
            <person name="Shinohara A."/>
            <person name="Yoshida Y."/>
            <person name="Fujiwara M."/>
            <person name="Mori M."/>
            <person name="Tomita M."/>
            <person name="Arakawa K."/>
        </authorList>
    </citation>
    <scope>NUCLEOTIDE SEQUENCE [LARGE SCALE GENOMIC DNA]</scope>
</reference>
<comment type="caution">
    <text evidence="2">The sequence shown here is derived from an EMBL/GenBank/DDBJ whole genome shotgun (WGS) entry which is preliminary data.</text>
</comment>
<accession>A0A4Y2W7M4</accession>
<dbReference type="EMBL" id="BGPR01056962">
    <property type="protein sequence ID" value="GBO33405.1"/>
    <property type="molecule type" value="Genomic_DNA"/>
</dbReference>
<gene>
    <name evidence="2" type="ORF">AVEN_119485_1</name>
</gene>
<evidence type="ECO:0000256" key="1">
    <source>
        <dbReference type="SAM" id="MobiDB-lite"/>
    </source>
</evidence>
<name>A0A4Y2W7M4_ARAVE</name>
<dbReference type="Proteomes" id="UP000499080">
    <property type="component" value="Unassembled WGS sequence"/>
</dbReference>
<keyword evidence="3" id="KW-1185">Reference proteome</keyword>
<feature type="region of interest" description="Disordered" evidence="1">
    <location>
        <begin position="79"/>
        <end position="180"/>
    </location>
</feature>
<proteinExistence type="predicted"/>
<sequence>MACSEIQKTVVASYIALISCHTLRNALAVFTSALKHNAVNTPVTPSVMNCCLASQAQQFPRPPPIHCAHAGIAFVPTQKAARNSSSARTASRRRGIVPGARRSTPAGPNATGPIESTASTARSVPRETGSSPTRGTATNSSNARMEFPTPKSARRGSSLTRPPYAAHSHRDHVVKHSLTL</sequence>
<feature type="compositionally biased region" description="Basic residues" evidence="1">
    <location>
        <begin position="167"/>
        <end position="180"/>
    </location>
</feature>
<organism evidence="2 3">
    <name type="scientific">Araneus ventricosus</name>
    <name type="common">Orbweaver spider</name>
    <name type="synonym">Epeira ventricosa</name>
    <dbReference type="NCBI Taxonomy" id="182803"/>
    <lineage>
        <taxon>Eukaryota</taxon>
        <taxon>Metazoa</taxon>
        <taxon>Ecdysozoa</taxon>
        <taxon>Arthropoda</taxon>
        <taxon>Chelicerata</taxon>
        <taxon>Arachnida</taxon>
        <taxon>Araneae</taxon>
        <taxon>Araneomorphae</taxon>
        <taxon>Entelegynae</taxon>
        <taxon>Araneoidea</taxon>
        <taxon>Araneidae</taxon>
        <taxon>Araneus</taxon>
    </lineage>
</organism>
<evidence type="ECO:0000313" key="2">
    <source>
        <dbReference type="EMBL" id="GBO33405.1"/>
    </source>
</evidence>
<protein>
    <submittedName>
        <fullName evidence="2">Uncharacterized protein</fullName>
    </submittedName>
</protein>
<feature type="compositionally biased region" description="Polar residues" evidence="1">
    <location>
        <begin position="114"/>
        <end position="143"/>
    </location>
</feature>
<evidence type="ECO:0000313" key="3">
    <source>
        <dbReference type="Proteomes" id="UP000499080"/>
    </source>
</evidence>
<dbReference type="AlphaFoldDB" id="A0A4Y2W7M4"/>